<dbReference type="PROSITE" id="PS50827">
    <property type="entry name" value="DDT"/>
    <property type="match status" value="1"/>
</dbReference>
<evidence type="ECO:0000313" key="13">
    <source>
        <dbReference type="EMBL" id="CAK9234680.1"/>
    </source>
</evidence>
<feature type="region of interest" description="Disordered" evidence="11">
    <location>
        <begin position="866"/>
        <end position="954"/>
    </location>
</feature>
<dbReference type="PANTHER" id="PTHR31169:SF8">
    <property type="entry name" value="ZINC-FINGER DOMAIN OF MONOAMINE-OXIDASE A REPRESSOR R1 PROTEIN"/>
    <property type="match status" value="1"/>
</dbReference>
<feature type="region of interest" description="Disordered" evidence="11">
    <location>
        <begin position="231"/>
        <end position="259"/>
    </location>
</feature>
<feature type="compositionally biased region" description="Polar residues" evidence="11">
    <location>
        <begin position="8"/>
        <end position="25"/>
    </location>
</feature>
<feature type="compositionally biased region" description="Acidic residues" evidence="11">
    <location>
        <begin position="912"/>
        <end position="954"/>
    </location>
</feature>
<evidence type="ECO:0000256" key="1">
    <source>
        <dbReference type="ARBA" id="ARBA00004123"/>
    </source>
</evidence>
<organism evidence="13 14">
    <name type="scientific">Sphagnum troendelagicum</name>
    <dbReference type="NCBI Taxonomy" id="128251"/>
    <lineage>
        <taxon>Eukaryota</taxon>
        <taxon>Viridiplantae</taxon>
        <taxon>Streptophyta</taxon>
        <taxon>Embryophyta</taxon>
        <taxon>Bryophyta</taxon>
        <taxon>Sphagnophytina</taxon>
        <taxon>Sphagnopsida</taxon>
        <taxon>Sphagnales</taxon>
        <taxon>Sphagnaceae</taxon>
        <taxon>Sphagnum</taxon>
    </lineage>
</organism>
<evidence type="ECO:0000256" key="7">
    <source>
        <dbReference type="ARBA" id="ARBA00023015"/>
    </source>
</evidence>
<feature type="domain" description="DDT" evidence="12">
    <location>
        <begin position="546"/>
        <end position="611"/>
    </location>
</feature>
<dbReference type="InterPro" id="IPR018501">
    <property type="entry name" value="DDT_dom"/>
</dbReference>
<keyword evidence="8" id="KW-0804">Transcription</keyword>
<evidence type="ECO:0000256" key="3">
    <source>
        <dbReference type="ARBA" id="ARBA00022490"/>
    </source>
</evidence>
<dbReference type="Proteomes" id="UP001497512">
    <property type="component" value="Chromosome 8"/>
</dbReference>
<evidence type="ECO:0000256" key="5">
    <source>
        <dbReference type="ARBA" id="ARBA00022553"/>
    </source>
</evidence>
<feature type="compositionally biased region" description="Basic and acidic residues" evidence="11">
    <location>
        <begin position="135"/>
        <end position="145"/>
    </location>
</feature>
<comment type="subcellular location">
    <subcellularLocation>
        <location evidence="2">Cytoplasm</location>
    </subcellularLocation>
    <subcellularLocation>
        <location evidence="1">Nucleus</location>
    </subcellularLocation>
</comment>
<dbReference type="InterPro" id="IPR028942">
    <property type="entry name" value="WHIM1_dom"/>
</dbReference>
<evidence type="ECO:0000256" key="8">
    <source>
        <dbReference type="ARBA" id="ARBA00023163"/>
    </source>
</evidence>
<reference evidence="13" key="1">
    <citation type="submission" date="2024-02" db="EMBL/GenBank/DDBJ databases">
        <authorList>
            <consortium name="ELIXIR-Norway"/>
            <consortium name="Elixir Norway"/>
        </authorList>
    </citation>
    <scope>NUCLEOTIDE SEQUENCE</scope>
</reference>
<proteinExistence type="predicted"/>
<evidence type="ECO:0000259" key="12">
    <source>
        <dbReference type="PROSITE" id="PS50827"/>
    </source>
</evidence>
<feature type="compositionally biased region" description="Basic residues" evidence="11">
    <location>
        <begin position="29"/>
        <end position="38"/>
    </location>
</feature>
<evidence type="ECO:0000256" key="4">
    <source>
        <dbReference type="ARBA" id="ARBA00022499"/>
    </source>
</evidence>
<evidence type="ECO:0000256" key="10">
    <source>
        <dbReference type="SAM" id="Coils"/>
    </source>
</evidence>
<dbReference type="InterPro" id="IPR040221">
    <property type="entry name" value="CDCA7/CDA7L"/>
</dbReference>
<keyword evidence="3" id="KW-0963">Cytoplasm</keyword>
<dbReference type="EMBL" id="OZ019900">
    <property type="protein sequence ID" value="CAK9234680.1"/>
    <property type="molecule type" value="Genomic_DNA"/>
</dbReference>
<keyword evidence="10" id="KW-0175">Coiled coil</keyword>
<feature type="compositionally biased region" description="Polar residues" evidence="11">
    <location>
        <begin position="882"/>
        <end position="909"/>
    </location>
</feature>
<evidence type="ECO:0000256" key="11">
    <source>
        <dbReference type="SAM" id="MobiDB-lite"/>
    </source>
</evidence>
<accession>A0ABP0V1E0</accession>
<sequence length="954" mass="104850">MAKKGLKTTRNGAANLQLSPTSSALRSPPHPKARKRKQYLTGESPAKALRSSMMEASIHKTRLSASPPQRRMTRASLKGSSDDVQDAPSPTKYQRRNGESHAPKNYSTGPSEKVPLRRRSLQGANERSNLVDLTAENRFENESETLKSASELASGGFASEDGILGRLRPSSKGTESKGMVPEKPRVSSRKVKVAQAKAIALSDGKLAKQSVLKPSSTANMEAKASMAMSRMSTDVSFESPEQDDVPSGRGGKSQTGEELLDTKTIRTSPEDTSLQPAGHKRRKFPAVRMVGTRIYDSENGQTCHQCRQKTLEFMAVCRSKNCTQKFCPKCLFNRYGEMVADSASNESWCCPRCRGNCNCSICMKKQGRPPTGILAHTAKAIGYGSVAELLEQHPCAQDNSGPPIQRAMAKSEYNGVTVSHFAQSIEARARNGMGEGTGMRHEAQLASNGLASPGVKDAIKDVVGLQTPAVEGTNNGPIQTMRMPRRARWVPGGLLASVNEVVVPVAPPPIYQVQRVEVQEELSVEEKIVLPTGSLLITVGGIEIAQNAVGPALQLLEFCCAFSKPLGIKKGVAVKILQEIVKGRNMKRGSQSQVIQFQVRLLTLILAESDEPCNIAYSLTSKNSWLESLKKYLQRKDEFFSKEWKPKNADDQTQGHHTSTLLFEDGLDSIIAALERGVEGYVDLQVNEKLQLLNILCNDSLSTSITRDYIESVITETEERDKNHREEARALRKEAKAVRETHKEAHLKSLLATRKHLGPLSQEEQSACLADLRAEAAKLSEAADSRSLSRKDGQRVDALRTDAIHWDDGARAVWKLQGVDNRSSVVLQDISNIEGSQVEKWSVYSEDEEKMLEAYIAQKKRKRYTRRPYKRVQLAPPPNNPKEPQTASPDNQLNDSAVNPARDNNTTSPLLDQEDESLSSEEQAEVEDEEAGVSTPDEESDSVEDTVSEEDVVE</sequence>
<feature type="region of interest" description="Disordered" evidence="11">
    <location>
        <begin position="1"/>
        <end position="191"/>
    </location>
</feature>
<keyword evidence="6" id="KW-0832">Ubl conjugation</keyword>
<dbReference type="PANTHER" id="PTHR31169">
    <property type="entry name" value="OS05G0300700 PROTEIN"/>
    <property type="match status" value="1"/>
</dbReference>
<keyword evidence="7" id="KW-0805">Transcription regulation</keyword>
<evidence type="ECO:0000256" key="2">
    <source>
        <dbReference type="ARBA" id="ARBA00004496"/>
    </source>
</evidence>
<evidence type="ECO:0000256" key="6">
    <source>
        <dbReference type="ARBA" id="ARBA00022843"/>
    </source>
</evidence>
<keyword evidence="4" id="KW-1017">Isopeptide bond</keyword>
<keyword evidence="9" id="KW-0539">Nucleus</keyword>
<gene>
    <name evidence="13" type="ORF">CSSPTR1EN2_LOCUS22338</name>
</gene>
<keyword evidence="14" id="KW-1185">Reference proteome</keyword>
<dbReference type="Pfam" id="PF15612">
    <property type="entry name" value="WHIM1"/>
    <property type="match status" value="1"/>
</dbReference>
<name>A0ABP0V1E0_9BRYO</name>
<dbReference type="SMART" id="SM00571">
    <property type="entry name" value="DDT"/>
    <property type="match status" value="1"/>
</dbReference>
<keyword evidence="5" id="KW-0597">Phosphoprotein</keyword>
<dbReference type="InterPro" id="IPR018866">
    <property type="entry name" value="Znf-4CXXC_R1"/>
</dbReference>
<dbReference type="Pfam" id="PF10497">
    <property type="entry name" value="zf-4CXXC_R1"/>
    <property type="match status" value="1"/>
</dbReference>
<evidence type="ECO:0000313" key="14">
    <source>
        <dbReference type="Proteomes" id="UP001497512"/>
    </source>
</evidence>
<evidence type="ECO:0000256" key="9">
    <source>
        <dbReference type="ARBA" id="ARBA00023242"/>
    </source>
</evidence>
<protein>
    <recommendedName>
        <fullName evidence="12">DDT domain-containing protein</fullName>
    </recommendedName>
</protein>
<feature type="coiled-coil region" evidence="10">
    <location>
        <begin position="714"/>
        <end position="745"/>
    </location>
</feature>